<name>A0ABR2B348_9ROSI</name>
<dbReference type="EMBL" id="JBBPBM010000193">
    <property type="protein sequence ID" value="KAK8501245.1"/>
    <property type="molecule type" value="Genomic_DNA"/>
</dbReference>
<dbReference type="Gene3D" id="1.25.40.10">
    <property type="entry name" value="Tetratricopeptide repeat domain"/>
    <property type="match status" value="1"/>
</dbReference>
<comment type="caution">
    <text evidence="4">The sequence shown here is derived from an EMBL/GenBank/DDBJ whole genome shotgun (WGS) entry which is preliminary data.</text>
</comment>
<evidence type="ECO:0000256" key="3">
    <source>
        <dbReference type="PROSITE-ProRule" id="PRU00708"/>
    </source>
</evidence>
<dbReference type="PANTHER" id="PTHR47447">
    <property type="entry name" value="OS03G0856100 PROTEIN"/>
    <property type="match status" value="1"/>
</dbReference>
<evidence type="ECO:0008006" key="6">
    <source>
        <dbReference type="Google" id="ProtNLM"/>
    </source>
</evidence>
<sequence length="155" mass="18122">MLILNSVKEHPFNTLLDFFDSLKFELLQFDMFCLLKALDLSGDWERALLLFQWLVSDTGSDNVKLDNQVVELMVRIMGRESQYAIALKLFDLIRIEEYSLDVRAYTTILHAYSRSGKYKRALSLFQKMKEMGLSPTLVTYNVMLDVYGRMGRSWN</sequence>
<evidence type="ECO:0000313" key="4">
    <source>
        <dbReference type="EMBL" id="KAK8501245.1"/>
    </source>
</evidence>
<dbReference type="SUPFAM" id="SSF81901">
    <property type="entry name" value="HCP-like"/>
    <property type="match status" value="1"/>
</dbReference>
<feature type="repeat" description="PPR" evidence="3">
    <location>
        <begin position="101"/>
        <end position="135"/>
    </location>
</feature>
<proteinExistence type="inferred from homology"/>
<dbReference type="PROSITE" id="PS51375">
    <property type="entry name" value="PPR"/>
    <property type="match status" value="1"/>
</dbReference>
<protein>
    <recommendedName>
        <fullName evidence="6">Pentatricopeptide repeat-containing protein</fullName>
    </recommendedName>
</protein>
<evidence type="ECO:0000256" key="1">
    <source>
        <dbReference type="ARBA" id="ARBA00007626"/>
    </source>
</evidence>
<reference evidence="4 5" key="1">
    <citation type="journal article" date="2024" name="G3 (Bethesda)">
        <title>Genome assembly of Hibiscus sabdariffa L. provides insights into metabolisms of medicinal natural products.</title>
        <authorList>
            <person name="Kim T."/>
        </authorList>
    </citation>
    <scope>NUCLEOTIDE SEQUENCE [LARGE SCALE GENOMIC DNA]</scope>
    <source>
        <strain evidence="4">TK-2024</strain>
        <tissue evidence="4">Old leaves</tissue>
    </source>
</reference>
<keyword evidence="5" id="KW-1185">Reference proteome</keyword>
<dbReference type="Proteomes" id="UP001472677">
    <property type="component" value="Unassembled WGS sequence"/>
</dbReference>
<keyword evidence="2" id="KW-0677">Repeat</keyword>
<gene>
    <name evidence="4" type="ORF">V6N12_008265</name>
</gene>
<dbReference type="InterPro" id="IPR011990">
    <property type="entry name" value="TPR-like_helical_dom_sf"/>
</dbReference>
<dbReference type="PANTHER" id="PTHR47447:SF17">
    <property type="entry name" value="OS12G0638900 PROTEIN"/>
    <property type="match status" value="1"/>
</dbReference>
<dbReference type="InterPro" id="IPR002885">
    <property type="entry name" value="PPR_rpt"/>
</dbReference>
<evidence type="ECO:0000313" key="5">
    <source>
        <dbReference type="Proteomes" id="UP001472677"/>
    </source>
</evidence>
<dbReference type="Pfam" id="PF13812">
    <property type="entry name" value="PPR_3"/>
    <property type="match status" value="1"/>
</dbReference>
<evidence type="ECO:0000256" key="2">
    <source>
        <dbReference type="ARBA" id="ARBA00022737"/>
    </source>
</evidence>
<comment type="similarity">
    <text evidence="1">Belongs to the PPR family. P subfamily.</text>
</comment>
<dbReference type="NCBIfam" id="TIGR00756">
    <property type="entry name" value="PPR"/>
    <property type="match status" value="1"/>
</dbReference>
<organism evidence="4 5">
    <name type="scientific">Hibiscus sabdariffa</name>
    <name type="common">roselle</name>
    <dbReference type="NCBI Taxonomy" id="183260"/>
    <lineage>
        <taxon>Eukaryota</taxon>
        <taxon>Viridiplantae</taxon>
        <taxon>Streptophyta</taxon>
        <taxon>Embryophyta</taxon>
        <taxon>Tracheophyta</taxon>
        <taxon>Spermatophyta</taxon>
        <taxon>Magnoliopsida</taxon>
        <taxon>eudicotyledons</taxon>
        <taxon>Gunneridae</taxon>
        <taxon>Pentapetalae</taxon>
        <taxon>rosids</taxon>
        <taxon>malvids</taxon>
        <taxon>Malvales</taxon>
        <taxon>Malvaceae</taxon>
        <taxon>Malvoideae</taxon>
        <taxon>Hibiscus</taxon>
    </lineage>
</organism>
<accession>A0ABR2B348</accession>